<dbReference type="InterPro" id="IPR002490">
    <property type="entry name" value="V-ATPase_116kDa_su"/>
</dbReference>
<dbReference type="GO" id="GO:0051117">
    <property type="term" value="F:ATPase binding"/>
    <property type="evidence" value="ECO:0007669"/>
    <property type="project" value="TreeGrafter"/>
</dbReference>
<feature type="transmembrane region" description="Helical" evidence="8">
    <location>
        <begin position="354"/>
        <end position="376"/>
    </location>
</feature>
<accession>A0A5B7DI84</accession>
<dbReference type="GO" id="GO:0005886">
    <property type="term" value="C:plasma membrane"/>
    <property type="evidence" value="ECO:0007669"/>
    <property type="project" value="TreeGrafter"/>
</dbReference>
<dbReference type="OrthoDB" id="10264220at2759"/>
<evidence type="ECO:0000256" key="7">
    <source>
        <dbReference type="ARBA" id="ARBA00023136"/>
    </source>
</evidence>
<comment type="caution">
    <text evidence="9">The sequence shown here is derived from an EMBL/GenBank/DDBJ whole genome shotgun (WGS) entry which is preliminary data.</text>
</comment>
<dbReference type="GO" id="GO:0007035">
    <property type="term" value="P:vacuolar acidification"/>
    <property type="evidence" value="ECO:0007669"/>
    <property type="project" value="TreeGrafter"/>
</dbReference>
<evidence type="ECO:0000256" key="4">
    <source>
        <dbReference type="ARBA" id="ARBA00022692"/>
    </source>
</evidence>
<comment type="similarity">
    <text evidence="2 8">Belongs to the V-ATPase 116 kDa subunit family.</text>
</comment>
<keyword evidence="10" id="KW-1185">Reference proteome</keyword>
<feature type="transmembrane region" description="Helical" evidence="8">
    <location>
        <begin position="382"/>
        <end position="405"/>
    </location>
</feature>
<comment type="function">
    <text evidence="8">Essential component of the vacuolar proton pump (V-ATPase), a multimeric enzyme that catalyzes the translocation of protons across the membranes. Required for assembly and activity of the V-ATPase.</text>
</comment>
<gene>
    <name evidence="9" type="primary">atp6v0a1</name>
    <name evidence="9" type="ORF">E2C01_013762</name>
</gene>
<evidence type="ECO:0000313" key="10">
    <source>
        <dbReference type="Proteomes" id="UP000324222"/>
    </source>
</evidence>
<dbReference type="AlphaFoldDB" id="A0A5B7DI84"/>
<evidence type="ECO:0000256" key="1">
    <source>
        <dbReference type="ARBA" id="ARBA00004141"/>
    </source>
</evidence>
<dbReference type="Proteomes" id="UP000324222">
    <property type="component" value="Unassembled WGS sequence"/>
</dbReference>
<keyword evidence="3 8" id="KW-0813">Transport</keyword>
<keyword evidence="7 8" id="KW-0472">Membrane</keyword>
<sequence length="456" mass="50934">MQYDQTPYPFGLDPMWQISTNKINFNNSYKMKISIIFGIVHMMFGVILSVWNHRFFNRPMNIYCEFIPQLLFLFCLFVYLVLLVFHKWVWYGAGGDVASSPSCAPSILITFINMVSSRLRSEDSEKEQSISELSLSAMDGIKNKVKTPVVILIVIWETESNPHSDIHKPPHVLPSSNALIRYPLMSSMRAQRRGAGVMTSSTPHLPATHSTVLVKAYEEPEAESPCSPYMYSGQFGIQRFLLIVALICVPWMLCAKPFLLHRANKQKQLVMQANGGEGVVEEGNAGAGGTSGEVVEEHTDMGEVMIHQGIHTIEYVLGSVSHTASYLRLWALSLAHALICLHMFLELSEVLWGMVLRIGLTFGEGGAGGICMYVMFAFWATLTVAILVFFKCCHVVVVMVSVSLWGPSSGWSQVKYHGCDGSRLTSLDLPSKMEATTLPNFFLPYIDEYKTMSNSQ</sequence>
<evidence type="ECO:0000256" key="8">
    <source>
        <dbReference type="RuleBase" id="RU361189"/>
    </source>
</evidence>
<evidence type="ECO:0000313" key="9">
    <source>
        <dbReference type="EMBL" id="MPC20803.1"/>
    </source>
</evidence>
<feature type="transmembrane region" description="Helical" evidence="8">
    <location>
        <begin position="240"/>
        <end position="259"/>
    </location>
</feature>
<protein>
    <recommendedName>
        <fullName evidence="8">V-type proton ATPase subunit a</fullName>
    </recommendedName>
</protein>
<evidence type="ECO:0000256" key="2">
    <source>
        <dbReference type="ARBA" id="ARBA00009904"/>
    </source>
</evidence>
<feature type="transmembrane region" description="Helical" evidence="8">
    <location>
        <begin position="327"/>
        <end position="347"/>
    </location>
</feature>
<feature type="transmembrane region" description="Helical" evidence="8">
    <location>
        <begin position="63"/>
        <end position="85"/>
    </location>
</feature>
<keyword evidence="4 8" id="KW-0812">Transmembrane</keyword>
<keyword evidence="6 8" id="KW-0406">Ion transport</keyword>
<dbReference type="PANTHER" id="PTHR11629:SF63">
    <property type="entry name" value="V-TYPE PROTON ATPASE SUBUNIT A"/>
    <property type="match status" value="1"/>
</dbReference>
<dbReference type="GO" id="GO:0046961">
    <property type="term" value="F:proton-transporting ATPase activity, rotational mechanism"/>
    <property type="evidence" value="ECO:0007669"/>
    <property type="project" value="InterPro"/>
</dbReference>
<organism evidence="9 10">
    <name type="scientific">Portunus trituberculatus</name>
    <name type="common">Swimming crab</name>
    <name type="synonym">Neptunus trituberculatus</name>
    <dbReference type="NCBI Taxonomy" id="210409"/>
    <lineage>
        <taxon>Eukaryota</taxon>
        <taxon>Metazoa</taxon>
        <taxon>Ecdysozoa</taxon>
        <taxon>Arthropoda</taxon>
        <taxon>Crustacea</taxon>
        <taxon>Multicrustacea</taxon>
        <taxon>Malacostraca</taxon>
        <taxon>Eumalacostraca</taxon>
        <taxon>Eucarida</taxon>
        <taxon>Decapoda</taxon>
        <taxon>Pleocyemata</taxon>
        <taxon>Brachyura</taxon>
        <taxon>Eubrachyura</taxon>
        <taxon>Portunoidea</taxon>
        <taxon>Portunidae</taxon>
        <taxon>Portuninae</taxon>
        <taxon>Portunus</taxon>
    </lineage>
</organism>
<dbReference type="GO" id="GO:0033179">
    <property type="term" value="C:proton-transporting V-type ATPase, V0 domain"/>
    <property type="evidence" value="ECO:0007669"/>
    <property type="project" value="InterPro"/>
</dbReference>
<evidence type="ECO:0000256" key="3">
    <source>
        <dbReference type="ARBA" id="ARBA00022448"/>
    </source>
</evidence>
<comment type="subcellular location">
    <subcellularLocation>
        <location evidence="1">Membrane</location>
        <topology evidence="1">Multi-pass membrane protein</topology>
    </subcellularLocation>
</comment>
<evidence type="ECO:0000256" key="5">
    <source>
        <dbReference type="ARBA" id="ARBA00022989"/>
    </source>
</evidence>
<keyword evidence="5 8" id="KW-1133">Transmembrane helix</keyword>
<dbReference type="GO" id="GO:0016471">
    <property type="term" value="C:vacuolar proton-transporting V-type ATPase complex"/>
    <property type="evidence" value="ECO:0007669"/>
    <property type="project" value="TreeGrafter"/>
</dbReference>
<feature type="transmembrane region" description="Helical" evidence="8">
    <location>
        <begin position="33"/>
        <end position="51"/>
    </location>
</feature>
<proteinExistence type="inferred from homology"/>
<name>A0A5B7DI84_PORTR</name>
<reference evidence="9 10" key="1">
    <citation type="submission" date="2019-05" db="EMBL/GenBank/DDBJ databases">
        <title>Another draft genome of Portunus trituberculatus and its Hox gene families provides insights of decapod evolution.</title>
        <authorList>
            <person name="Jeong J.-H."/>
            <person name="Song I."/>
            <person name="Kim S."/>
            <person name="Choi T."/>
            <person name="Kim D."/>
            <person name="Ryu S."/>
            <person name="Kim W."/>
        </authorList>
    </citation>
    <scope>NUCLEOTIDE SEQUENCE [LARGE SCALE GENOMIC DNA]</scope>
    <source>
        <tissue evidence="9">Muscle</tissue>
    </source>
</reference>
<dbReference type="EMBL" id="VSRR010000912">
    <property type="protein sequence ID" value="MPC20803.1"/>
    <property type="molecule type" value="Genomic_DNA"/>
</dbReference>
<keyword evidence="8" id="KW-0375">Hydrogen ion transport</keyword>
<dbReference type="PANTHER" id="PTHR11629">
    <property type="entry name" value="VACUOLAR PROTON ATPASES"/>
    <property type="match status" value="1"/>
</dbReference>
<dbReference type="Pfam" id="PF01496">
    <property type="entry name" value="V_ATPase_I"/>
    <property type="match status" value="2"/>
</dbReference>
<evidence type="ECO:0000256" key="6">
    <source>
        <dbReference type="ARBA" id="ARBA00023065"/>
    </source>
</evidence>